<dbReference type="HOGENOM" id="CLU_3143947_0_0_1"/>
<dbReference type="AlphaFoldDB" id="M3B6I1"/>
<sequence>MAMACKNVLSQFFYEGILKSEFDSQCEQISTYALDSLHSYPISNVLNNH</sequence>
<gene>
    <name evidence="1" type="ORF">SEPMUDRAFT_114491</name>
</gene>
<dbReference type="RefSeq" id="XP_016763513.1">
    <property type="nucleotide sequence ID" value="XM_016901093.1"/>
</dbReference>
<dbReference type="EMBL" id="KB456261">
    <property type="protein sequence ID" value="EMF15392.1"/>
    <property type="molecule type" value="Genomic_DNA"/>
</dbReference>
<proteinExistence type="predicted"/>
<name>M3B6I1_SPHMS</name>
<accession>M3B6I1</accession>
<evidence type="ECO:0000313" key="2">
    <source>
        <dbReference type="Proteomes" id="UP000016931"/>
    </source>
</evidence>
<dbReference type="Proteomes" id="UP000016931">
    <property type="component" value="Unassembled WGS sequence"/>
</dbReference>
<reference evidence="1 2" key="1">
    <citation type="journal article" date="2012" name="PLoS Pathog.">
        <title>Diverse lifestyles and strategies of plant pathogenesis encoded in the genomes of eighteen Dothideomycetes fungi.</title>
        <authorList>
            <person name="Ohm R.A."/>
            <person name="Feau N."/>
            <person name="Henrissat B."/>
            <person name="Schoch C.L."/>
            <person name="Horwitz B.A."/>
            <person name="Barry K.W."/>
            <person name="Condon B.J."/>
            <person name="Copeland A.C."/>
            <person name="Dhillon B."/>
            <person name="Glaser F."/>
            <person name="Hesse C.N."/>
            <person name="Kosti I."/>
            <person name="LaButti K."/>
            <person name="Lindquist E.A."/>
            <person name="Lucas S."/>
            <person name="Salamov A.A."/>
            <person name="Bradshaw R.E."/>
            <person name="Ciuffetti L."/>
            <person name="Hamelin R.C."/>
            <person name="Kema G.H.J."/>
            <person name="Lawrence C."/>
            <person name="Scott J.A."/>
            <person name="Spatafora J.W."/>
            <person name="Turgeon B.G."/>
            <person name="de Wit P.J.G.M."/>
            <person name="Zhong S."/>
            <person name="Goodwin S.B."/>
            <person name="Grigoriev I.V."/>
        </authorList>
    </citation>
    <scope>NUCLEOTIDE SEQUENCE [LARGE SCALE GENOMIC DNA]</scope>
    <source>
        <strain evidence="1 2">SO2202</strain>
    </source>
</reference>
<evidence type="ECO:0000313" key="1">
    <source>
        <dbReference type="EMBL" id="EMF15392.1"/>
    </source>
</evidence>
<protein>
    <submittedName>
        <fullName evidence="1">Uncharacterized protein</fullName>
    </submittedName>
</protein>
<dbReference type="GeneID" id="27898230"/>
<organism evidence="1 2">
    <name type="scientific">Sphaerulina musiva (strain SO2202)</name>
    <name type="common">Poplar stem canker fungus</name>
    <name type="synonym">Septoria musiva</name>
    <dbReference type="NCBI Taxonomy" id="692275"/>
    <lineage>
        <taxon>Eukaryota</taxon>
        <taxon>Fungi</taxon>
        <taxon>Dikarya</taxon>
        <taxon>Ascomycota</taxon>
        <taxon>Pezizomycotina</taxon>
        <taxon>Dothideomycetes</taxon>
        <taxon>Dothideomycetidae</taxon>
        <taxon>Mycosphaerellales</taxon>
        <taxon>Mycosphaerellaceae</taxon>
        <taxon>Sphaerulina</taxon>
    </lineage>
</organism>
<keyword evidence="2" id="KW-1185">Reference proteome</keyword>